<keyword evidence="8" id="KW-1185">Reference proteome</keyword>
<dbReference type="PANTHER" id="PTHR20930:SF0">
    <property type="entry name" value="PROTEIN ILRUN"/>
    <property type="match status" value="1"/>
</dbReference>
<feature type="compositionally biased region" description="Polar residues" evidence="5">
    <location>
        <begin position="691"/>
        <end position="700"/>
    </location>
</feature>
<keyword evidence="2 4" id="KW-0863">Zinc-finger</keyword>
<feature type="region of interest" description="Disordered" evidence="5">
    <location>
        <begin position="207"/>
        <end position="255"/>
    </location>
</feature>
<dbReference type="InterPro" id="IPR032350">
    <property type="entry name" value="Nbr1_FW"/>
</dbReference>
<feature type="compositionally biased region" description="Polar residues" evidence="5">
    <location>
        <begin position="207"/>
        <end position="224"/>
    </location>
</feature>
<keyword evidence="1" id="KW-0479">Metal-binding</keyword>
<dbReference type="SMART" id="SM00291">
    <property type="entry name" value="ZnF_ZZ"/>
    <property type="match status" value="1"/>
</dbReference>
<evidence type="ECO:0000256" key="2">
    <source>
        <dbReference type="ARBA" id="ARBA00022771"/>
    </source>
</evidence>
<dbReference type="Pfam" id="PF00569">
    <property type="entry name" value="ZZ"/>
    <property type="match status" value="1"/>
</dbReference>
<evidence type="ECO:0000313" key="8">
    <source>
        <dbReference type="Proteomes" id="UP001418222"/>
    </source>
</evidence>
<dbReference type="Gene3D" id="2.60.40.10">
    <property type="entry name" value="Immunoglobulins"/>
    <property type="match status" value="1"/>
</dbReference>
<accession>A0AAP0G1P7</accession>
<dbReference type="Proteomes" id="UP001418222">
    <property type="component" value="Unassembled WGS sequence"/>
</dbReference>
<sequence>MWGKSADLPRAWTPTACPWFLPKSGRGDPPLPTRSVKYGDTLKRFSARVYQRAYLGKQRMIIEYDMNQLRAKIASIFNFSHDAILIFTYTDEDGDIVSLDRDEELHDAVITQRLNPLKINVQIKPYPSGGSHSSSIPDESFDIGSISTGFPQLSTKLNSAVDKSFKSLPEPIRGPLSNISHDVLQIALSAPGFSDILSLLSKMHLGQSSNSPIHKSTDTSTGIPSSEVDLNTGDEPKVSNNSENQSPTVVPGPNSVSTVTENIQKMRESGHLNEPLGSINLTSEDLDLRIGKSAVAEEPPSTLFGTQTSNPIDGISNTFPFAATLECPFSATSLDFPTYQGDVLENSGASPLAIPRPFIPPPIASSDSQSNATGSKTGFPTLFSHPPMLMHPYGRPPTCPFHMPRTFHQGVICDGCGMHPILGPRYKSTVKENYDLCATCFRDIGTETEYTRIDSSFRFPKSKDHQKHHHRSRAVSKIMYHNRMKVRAPKGPKLESSFVVDVTVWDGTFVRHNSRFTKIWRMRNSGTIAWPSGTRLVWVGGDCLGIHTAAELEIPAMGFPVDHELDIAVDCVAPSVLGQYISYWQLASPFGQNFGEEVWIIIQVCDAQAACPGSIPPTSLNQSLPPKRGPVIVDVHAKPLGFSPSPADKSLGEVLKPAAPDLSNLLPVDVTSVPRPADNSSAPSLMEEIPASSSPDSNPSIVDVQAPLSPIMYPLVDISALPNSLDIDYAPSDSLTNENMVELTLLKELEEMGFMQTDLNKDILRQNRYDLEQSVEELCEFAEWDPLLKELQEMGFNDRELNRKLLSKNEGSIKRVVLELVSGEKAA</sequence>
<dbReference type="SMART" id="SM00666">
    <property type="entry name" value="PB1"/>
    <property type="match status" value="1"/>
</dbReference>
<evidence type="ECO:0000313" key="7">
    <source>
        <dbReference type="EMBL" id="KAK8933752.1"/>
    </source>
</evidence>
<name>A0AAP0G1P7_9ASPA</name>
<dbReference type="Gene3D" id="3.30.60.90">
    <property type="match status" value="1"/>
</dbReference>
<evidence type="ECO:0000256" key="5">
    <source>
        <dbReference type="SAM" id="MobiDB-lite"/>
    </source>
</evidence>
<dbReference type="AlphaFoldDB" id="A0AAP0G1P7"/>
<dbReference type="InterPro" id="IPR013783">
    <property type="entry name" value="Ig-like_fold"/>
</dbReference>
<dbReference type="InterPro" id="IPR043145">
    <property type="entry name" value="Znf_ZZ_sf"/>
</dbReference>
<evidence type="ECO:0000256" key="3">
    <source>
        <dbReference type="ARBA" id="ARBA00022833"/>
    </source>
</evidence>
<organism evidence="7 8">
    <name type="scientific">Platanthera zijinensis</name>
    <dbReference type="NCBI Taxonomy" id="2320716"/>
    <lineage>
        <taxon>Eukaryota</taxon>
        <taxon>Viridiplantae</taxon>
        <taxon>Streptophyta</taxon>
        <taxon>Embryophyta</taxon>
        <taxon>Tracheophyta</taxon>
        <taxon>Spermatophyta</taxon>
        <taxon>Magnoliopsida</taxon>
        <taxon>Liliopsida</taxon>
        <taxon>Asparagales</taxon>
        <taxon>Orchidaceae</taxon>
        <taxon>Orchidoideae</taxon>
        <taxon>Orchideae</taxon>
        <taxon>Orchidinae</taxon>
        <taxon>Platanthera</taxon>
    </lineage>
</organism>
<gene>
    <name evidence="7" type="ORF">KSP39_PZI015637</name>
</gene>
<dbReference type="CDD" id="cd14319">
    <property type="entry name" value="UBA_NBR1"/>
    <property type="match status" value="1"/>
</dbReference>
<dbReference type="Gene3D" id="1.10.8.10">
    <property type="entry name" value="DNA helicase RuvA subunit, C-terminal domain"/>
    <property type="match status" value="2"/>
</dbReference>
<feature type="region of interest" description="Disordered" evidence="5">
    <location>
        <begin position="355"/>
        <end position="378"/>
    </location>
</feature>
<dbReference type="Pfam" id="PF00564">
    <property type="entry name" value="PB1"/>
    <property type="match status" value="1"/>
</dbReference>
<dbReference type="InterPro" id="IPR000270">
    <property type="entry name" value="PB1_dom"/>
</dbReference>
<dbReference type="Pfam" id="PF16158">
    <property type="entry name" value="N_BRCA1_IG"/>
    <property type="match status" value="1"/>
</dbReference>
<feature type="compositionally biased region" description="Polar residues" evidence="5">
    <location>
        <begin position="367"/>
        <end position="378"/>
    </location>
</feature>
<dbReference type="SUPFAM" id="SSF57850">
    <property type="entry name" value="RING/U-box"/>
    <property type="match status" value="1"/>
</dbReference>
<keyword evidence="3" id="KW-0862">Zinc</keyword>
<dbReference type="SUPFAM" id="SSF54277">
    <property type="entry name" value="CAD &amp; PB1 domains"/>
    <property type="match status" value="1"/>
</dbReference>
<dbReference type="EMBL" id="JBBWWQ010000013">
    <property type="protein sequence ID" value="KAK8933752.1"/>
    <property type="molecule type" value="Genomic_DNA"/>
</dbReference>
<dbReference type="InterPro" id="IPR000433">
    <property type="entry name" value="Znf_ZZ"/>
</dbReference>
<dbReference type="PANTHER" id="PTHR20930">
    <property type="entry name" value="OVARIAN CARCINOMA ANTIGEN CA125-RELATED"/>
    <property type="match status" value="1"/>
</dbReference>
<dbReference type="InterPro" id="IPR056893">
    <property type="entry name" value="UBA_Nbr1_C"/>
</dbReference>
<dbReference type="Gene3D" id="3.10.20.90">
    <property type="entry name" value="Phosphatidylinositol 3-kinase Catalytic Subunit, Chain A, domain 1"/>
    <property type="match status" value="1"/>
</dbReference>
<dbReference type="CDD" id="cd14947">
    <property type="entry name" value="NBR1_like"/>
    <property type="match status" value="1"/>
</dbReference>
<evidence type="ECO:0000259" key="6">
    <source>
        <dbReference type="PROSITE" id="PS50135"/>
    </source>
</evidence>
<protein>
    <recommendedName>
        <fullName evidence="6">ZZ-type domain-containing protein</fullName>
    </recommendedName>
</protein>
<dbReference type="InterPro" id="IPR009060">
    <property type="entry name" value="UBA-like_sf"/>
</dbReference>
<evidence type="ECO:0000256" key="1">
    <source>
        <dbReference type="ARBA" id="ARBA00022723"/>
    </source>
</evidence>
<comment type="caution">
    <text evidence="7">The sequence shown here is derived from an EMBL/GenBank/DDBJ whole genome shotgun (WGS) entry which is preliminary data.</text>
</comment>
<reference evidence="7 8" key="1">
    <citation type="journal article" date="2022" name="Nat. Plants">
        <title>Genomes of leafy and leafless Platanthera orchids illuminate the evolution of mycoheterotrophy.</title>
        <authorList>
            <person name="Li M.H."/>
            <person name="Liu K.W."/>
            <person name="Li Z."/>
            <person name="Lu H.C."/>
            <person name="Ye Q.L."/>
            <person name="Zhang D."/>
            <person name="Wang J.Y."/>
            <person name="Li Y.F."/>
            <person name="Zhong Z.M."/>
            <person name="Liu X."/>
            <person name="Yu X."/>
            <person name="Liu D.K."/>
            <person name="Tu X.D."/>
            <person name="Liu B."/>
            <person name="Hao Y."/>
            <person name="Liao X.Y."/>
            <person name="Jiang Y.T."/>
            <person name="Sun W.H."/>
            <person name="Chen J."/>
            <person name="Chen Y.Q."/>
            <person name="Ai Y."/>
            <person name="Zhai J.W."/>
            <person name="Wu S.S."/>
            <person name="Zhou Z."/>
            <person name="Hsiao Y.Y."/>
            <person name="Wu W.L."/>
            <person name="Chen Y.Y."/>
            <person name="Lin Y.F."/>
            <person name="Hsu J.L."/>
            <person name="Li C.Y."/>
            <person name="Wang Z.W."/>
            <person name="Zhao X."/>
            <person name="Zhong W.Y."/>
            <person name="Ma X.K."/>
            <person name="Ma L."/>
            <person name="Huang J."/>
            <person name="Chen G.Z."/>
            <person name="Huang M.Z."/>
            <person name="Huang L."/>
            <person name="Peng D.H."/>
            <person name="Luo Y.B."/>
            <person name="Zou S.Q."/>
            <person name="Chen S.P."/>
            <person name="Lan S."/>
            <person name="Tsai W.C."/>
            <person name="Van de Peer Y."/>
            <person name="Liu Z.J."/>
        </authorList>
    </citation>
    <scope>NUCLEOTIDE SEQUENCE [LARGE SCALE GENOMIC DNA]</scope>
    <source>
        <strain evidence="7">Lor287</strain>
    </source>
</reference>
<dbReference type="SUPFAM" id="SSF46934">
    <property type="entry name" value="UBA-like"/>
    <property type="match status" value="1"/>
</dbReference>
<dbReference type="Pfam" id="PF24932">
    <property type="entry name" value="UBA_NBR1_C"/>
    <property type="match status" value="2"/>
</dbReference>
<feature type="region of interest" description="Disordered" evidence="5">
    <location>
        <begin position="669"/>
        <end position="701"/>
    </location>
</feature>
<dbReference type="GO" id="GO:0008270">
    <property type="term" value="F:zinc ion binding"/>
    <property type="evidence" value="ECO:0007669"/>
    <property type="project" value="UniProtKB-KW"/>
</dbReference>
<dbReference type="PROSITE" id="PS50135">
    <property type="entry name" value="ZF_ZZ_2"/>
    <property type="match status" value="1"/>
</dbReference>
<proteinExistence type="predicted"/>
<evidence type="ECO:0000256" key="4">
    <source>
        <dbReference type="PROSITE-ProRule" id="PRU00228"/>
    </source>
</evidence>
<feature type="domain" description="ZZ-type" evidence="6">
    <location>
        <begin position="408"/>
        <end position="458"/>
    </location>
</feature>
<feature type="compositionally biased region" description="Polar residues" evidence="5">
    <location>
        <begin position="238"/>
        <end position="255"/>
    </location>
</feature>